<protein>
    <submittedName>
        <fullName evidence="1">Uncharacterized protein</fullName>
    </submittedName>
</protein>
<dbReference type="Pfam" id="PF19458">
    <property type="entry name" value="DUF5995"/>
    <property type="match status" value="1"/>
</dbReference>
<dbReference type="EMBL" id="LT629749">
    <property type="protein sequence ID" value="SDS59675.1"/>
    <property type="molecule type" value="Genomic_DNA"/>
</dbReference>
<dbReference type="RefSeq" id="WP_197677263.1">
    <property type="nucleotide sequence ID" value="NZ_LT629749.1"/>
</dbReference>
<reference evidence="1 2" key="1">
    <citation type="submission" date="2016-10" db="EMBL/GenBank/DDBJ databases">
        <authorList>
            <person name="de Groot N.N."/>
        </authorList>
    </citation>
    <scope>NUCLEOTIDE SEQUENCE [LARGE SCALE GENOMIC DNA]</scope>
    <source>
        <strain evidence="1 2">DSM 21741</strain>
    </source>
</reference>
<evidence type="ECO:0000313" key="2">
    <source>
        <dbReference type="Proteomes" id="UP000199092"/>
    </source>
</evidence>
<organism evidence="1 2">
    <name type="scientific">Friedmanniella luteola</name>
    <dbReference type="NCBI Taxonomy" id="546871"/>
    <lineage>
        <taxon>Bacteria</taxon>
        <taxon>Bacillati</taxon>
        <taxon>Actinomycetota</taxon>
        <taxon>Actinomycetes</taxon>
        <taxon>Propionibacteriales</taxon>
        <taxon>Nocardioidaceae</taxon>
        <taxon>Friedmanniella</taxon>
    </lineage>
</organism>
<gene>
    <name evidence="1" type="ORF">SAMN04488543_2026</name>
</gene>
<evidence type="ECO:0000313" key="1">
    <source>
        <dbReference type="EMBL" id="SDS59675.1"/>
    </source>
</evidence>
<dbReference type="InterPro" id="IPR046037">
    <property type="entry name" value="DUF5995"/>
</dbReference>
<proteinExistence type="predicted"/>
<dbReference type="AlphaFoldDB" id="A0A1H1TH82"/>
<sequence>MSPPEEPPVVAAGAPVDAGIAEVVTQLERRLHALGAGQDQRRAFLGTYLRMTATIGQAVAGGVFEDPGWVRRWDVAFVGHFLAAHDADVAGGDVPRPWRLAFAADPALPTLVHLLLDLNAHVNYDLPLAVLAVISDEDFEDAAVMASRHRDHERVDALIASRVAAEGELLPASTRLRRRLLAPLDRWSSRRFLSAARRQVWANAVDLHRARQQGADAYRTRLAELDVLASAKIVDLLRPGPVLLRLALVGFGVRLPPA</sequence>
<dbReference type="Proteomes" id="UP000199092">
    <property type="component" value="Chromosome I"/>
</dbReference>
<accession>A0A1H1TH82</accession>
<name>A0A1H1TH82_9ACTN</name>
<keyword evidence="2" id="KW-1185">Reference proteome</keyword>
<dbReference type="STRING" id="546871.SAMN04488543_2026"/>